<dbReference type="Pfam" id="PF13920">
    <property type="entry name" value="zf-C3HC4_3"/>
    <property type="match status" value="1"/>
</dbReference>
<dbReference type="PROSITE" id="PS00108">
    <property type="entry name" value="PROTEIN_KINASE_ST"/>
    <property type="match status" value="1"/>
</dbReference>
<keyword evidence="2" id="KW-0862">Zinc</keyword>
<reference evidence="6" key="1">
    <citation type="submission" date="2021-02" db="EMBL/GenBank/DDBJ databases">
        <authorList>
            <person name="Nowell W R."/>
        </authorList>
    </citation>
    <scope>NUCLEOTIDE SEQUENCE</scope>
</reference>
<dbReference type="PANTHER" id="PTHR44329">
    <property type="entry name" value="SERINE/THREONINE-PROTEIN KINASE TNNI3K-RELATED"/>
    <property type="match status" value="1"/>
</dbReference>
<dbReference type="Gene3D" id="3.30.40.10">
    <property type="entry name" value="Zinc/RING finger domain, C3HC4 (zinc finger)"/>
    <property type="match status" value="1"/>
</dbReference>
<protein>
    <recommendedName>
        <fullName evidence="9">Protein kinase domain-containing protein</fullName>
    </recommendedName>
</protein>
<dbReference type="SMART" id="SM00220">
    <property type="entry name" value="S_TKc"/>
    <property type="match status" value="1"/>
</dbReference>
<dbReference type="InterPro" id="IPR001841">
    <property type="entry name" value="Znf_RING"/>
</dbReference>
<keyword evidence="1 3" id="KW-0863">Zinc-finger</keyword>
<dbReference type="SUPFAM" id="SSF56112">
    <property type="entry name" value="Protein kinase-like (PK-like)"/>
    <property type="match status" value="1"/>
</dbReference>
<dbReference type="Gene3D" id="3.40.50.300">
    <property type="entry name" value="P-loop containing nucleotide triphosphate hydrolases"/>
    <property type="match status" value="1"/>
</dbReference>
<dbReference type="OrthoDB" id="1668230at2759"/>
<dbReference type="InterPro" id="IPR011009">
    <property type="entry name" value="Kinase-like_dom_sf"/>
</dbReference>
<evidence type="ECO:0000256" key="3">
    <source>
        <dbReference type="PROSITE-ProRule" id="PRU00175"/>
    </source>
</evidence>
<dbReference type="InterPro" id="IPR013083">
    <property type="entry name" value="Znf_RING/FYVE/PHD"/>
</dbReference>
<accession>A0A815H6N9</accession>
<organism evidence="6 8">
    <name type="scientific">Didymodactylos carnosus</name>
    <dbReference type="NCBI Taxonomy" id="1234261"/>
    <lineage>
        <taxon>Eukaryota</taxon>
        <taxon>Metazoa</taxon>
        <taxon>Spiralia</taxon>
        <taxon>Gnathifera</taxon>
        <taxon>Rotifera</taxon>
        <taxon>Eurotatoria</taxon>
        <taxon>Bdelloidea</taxon>
        <taxon>Philodinida</taxon>
        <taxon>Philodinidae</taxon>
        <taxon>Didymodactylos</taxon>
    </lineage>
</organism>
<sequence>MQLVVCGYNSAGKTSFLHSFLKYGAFLPTGDGAVTGRIVKFSYASPDERLSKNIWNVQRTTFYQHSRATQQATQQGAIDRIIQFAAEHDLQGTKYVSKIMLDAIDAFFDFVLVTNRRSPVEWDRLREQALNWSDEFFHQYRAKIDTMAKDIEVHVLQKFHERRDRMEENAFITYKKGWYTPAKFLMKMCPNYSIPEHDELANERKRIIYSAVEEEVVRPVLKQIISKMNIEMKQLTIEQSTVVLSTKNELLCAAFHEVLTNSVDLSKLFTVCSYNFDRIFTEIMCFVLSSVLFARLVALRVQFSLLGIHHDNEIRKEQNQKNAIRHCLVDVEDHLSNISELMEPKLRKWLDDNRKQFKLKVDTYHNIVQKTKQRREKAYKLSRTFSGRFARIECRLVANLDLAKHHGTEPMIGSESLGQGGFFIVHPASWGVNQQLVAKIPRDPVTYPDMVYLEAHFHRTITRLRIEHMVPLRYLFEKEEQQAQAAASVEQKQLFILLPRYRTNLRTYLVTNICNISIDRVVQIVLDIARVIAHMHSYELVHRDVKTLNILLDDHEQVYLADFGTCQHGTENVTVIGSRPFAPELSSDHQFSYDGAALDVYSLGILMYVVTPKRTYVELTRPITETDVNSLDQTLVPDSFRQLILRCVDVDPKKRLTVSQVVQELENIANQVANSRPCLVCLDQPRYRRCLPCGHKTMCNTCLTQRQQTNPMSECILCRKVFTSTQEDANMHTIEASGTKLAE</sequence>
<dbReference type="Proteomes" id="UP000681722">
    <property type="component" value="Unassembled WGS sequence"/>
</dbReference>
<dbReference type="GO" id="GO:0005524">
    <property type="term" value="F:ATP binding"/>
    <property type="evidence" value="ECO:0007669"/>
    <property type="project" value="InterPro"/>
</dbReference>
<evidence type="ECO:0000259" key="4">
    <source>
        <dbReference type="PROSITE" id="PS50011"/>
    </source>
</evidence>
<dbReference type="Pfam" id="PF00069">
    <property type="entry name" value="Pkinase"/>
    <property type="match status" value="1"/>
</dbReference>
<feature type="domain" description="Protein kinase" evidence="4">
    <location>
        <begin position="411"/>
        <end position="668"/>
    </location>
</feature>
<comment type="caution">
    <text evidence="6">The sequence shown here is derived from an EMBL/GenBank/DDBJ whole genome shotgun (WGS) entry which is preliminary data.</text>
</comment>
<evidence type="ECO:0000313" key="8">
    <source>
        <dbReference type="Proteomes" id="UP000663829"/>
    </source>
</evidence>
<dbReference type="Gene3D" id="1.10.510.10">
    <property type="entry name" value="Transferase(Phosphotransferase) domain 1"/>
    <property type="match status" value="1"/>
</dbReference>
<dbReference type="GO" id="GO:0004674">
    <property type="term" value="F:protein serine/threonine kinase activity"/>
    <property type="evidence" value="ECO:0007669"/>
    <property type="project" value="TreeGrafter"/>
</dbReference>
<evidence type="ECO:0000313" key="6">
    <source>
        <dbReference type="EMBL" id="CAF1350006.1"/>
    </source>
</evidence>
<gene>
    <name evidence="6" type="ORF">GPM918_LOCUS30858</name>
    <name evidence="7" type="ORF">SRO942_LOCUS31487</name>
</gene>
<proteinExistence type="predicted"/>
<dbReference type="InterPro" id="IPR027417">
    <property type="entry name" value="P-loop_NTPase"/>
</dbReference>
<evidence type="ECO:0000313" key="7">
    <source>
        <dbReference type="EMBL" id="CAF4219248.1"/>
    </source>
</evidence>
<dbReference type="SUPFAM" id="SSF57850">
    <property type="entry name" value="RING/U-box"/>
    <property type="match status" value="1"/>
</dbReference>
<dbReference type="GO" id="GO:0008270">
    <property type="term" value="F:zinc ion binding"/>
    <property type="evidence" value="ECO:0007669"/>
    <property type="project" value="UniProtKB-KW"/>
</dbReference>
<dbReference type="InterPro" id="IPR008271">
    <property type="entry name" value="Ser/Thr_kinase_AS"/>
</dbReference>
<evidence type="ECO:0000259" key="5">
    <source>
        <dbReference type="PROSITE" id="PS50089"/>
    </source>
</evidence>
<dbReference type="InterPro" id="IPR000719">
    <property type="entry name" value="Prot_kinase_dom"/>
</dbReference>
<dbReference type="CDD" id="cd00180">
    <property type="entry name" value="PKc"/>
    <property type="match status" value="1"/>
</dbReference>
<dbReference type="AlphaFoldDB" id="A0A815H6N9"/>
<evidence type="ECO:0008006" key="9">
    <source>
        <dbReference type="Google" id="ProtNLM"/>
    </source>
</evidence>
<keyword evidence="8" id="KW-1185">Reference proteome</keyword>
<dbReference type="PROSITE" id="PS50011">
    <property type="entry name" value="PROTEIN_KINASE_DOM"/>
    <property type="match status" value="1"/>
</dbReference>
<dbReference type="PROSITE" id="PS50089">
    <property type="entry name" value="ZF_RING_2"/>
    <property type="match status" value="1"/>
</dbReference>
<feature type="domain" description="RING-type" evidence="5">
    <location>
        <begin position="678"/>
        <end position="719"/>
    </location>
</feature>
<name>A0A815H6N9_9BILA</name>
<keyword evidence="1 3" id="KW-0479">Metal-binding</keyword>
<dbReference type="EMBL" id="CAJOBC010063867">
    <property type="protein sequence ID" value="CAF4219248.1"/>
    <property type="molecule type" value="Genomic_DNA"/>
</dbReference>
<evidence type="ECO:0000256" key="1">
    <source>
        <dbReference type="ARBA" id="ARBA00022771"/>
    </source>
</evidence>
<dbReference type="InterPro" id="IPR051681">
    <property type="entry name" value="Ser/Thr_Kinases-Pseudokinases"/>
</dbReference>
<dbReference type="SMART" id="SM00184">
    <property type="entry name" value="RING"/>
    <property type="match status" value="1"/>
</dbReference>
<dbReference type="SUPFAM" id="SSF52540">
    <property type="entry name" value="P-loop containing nucleoside triphosphate hydrolases"/>
    <property type="match status" value="1"/>
</dbReference>
<dbReference type="Proteomes" id="UP000663829">
    <property type="component" value="Unassembled WGS sequence"/>
</dbReference>
<dbReference type="EMBL" id="CAJNOQ010014862">
    <property type="protein sequence ID" value="CAF1350006.1"/>
    <property type="molecule type" value="Genomic_DNA"/>
</dbReference>
<evidence type="ECO:0000256" key="2">
    <source>
        <dbReference type="ARBA" id="ARBA00022833"/>
    </source>
</evidence>